<feature type="domain" description="Heat-inducible transcription repressor HrcA C-terminal" evidence="7">
    <location>
        <begin position="104"/>
        <end position="322"/>
    </location>
</feature>
<evidence type="ECO:0000256" key="2">
    <source>
        <dbReference type="ARBA" id="ARBA00023015"/>
    </source>
</evidence>
<dbReference type="InterPro" id="IPR036388">
    <property type="entry name" value="WH-like_DNA-bd_sf"/>
</dbReference>
<dbReference type="AlphaFoldDB" id="A0A0D0FZC3"/>
<dbReference type="Proteomes" id="UP000032076">
    <property type="component" value="Unassembled WGS sequence"/>
</dbReference>
<dbReference type="FunFam" id="1.10.10.10:FF:000049">
    <property type="entry name" value="Heat-inducible transcription repressor HrcA"/>
    <property type="match status" value="1"/>
</dbReference>
<keyword evidence="2 6" id="KW-0805">Transcription regulation</keyword>
<evidence type="ECO:0000313" key="9">
    <source>
        <dbReference type="Proteomes" id="UP000032076"/>
    </source>
</evidence>
<dbReference type="PIRSF" id="PIRSF005485">
    <property type="entry name" value="HrcA"/>
    <property type="match status" value="1"/>
</dbReference>
<evidence type="ECO:0000256" key="5">
    <source>
        <dbReference type="ARBA" id="ARBA00055319"/>
    </source>
</evidence>
<evidence type="ECO:0000256" key="3">
    <source>
        <dbReference type="ARBA" id="ARBA00023016"/>
    </source>
</evidence>
<organism evidence="8 9">
    <name type="scientific">Caldibacillus thermoamylovorans</name>
    <dbReference type="NCBI Taxonomy" id="35841"/>
    <lineage>
        <taxon>Bacteria</taxon>
        <taxon>Bacillati</taxon>
        <taxon>Bacillota</taxon>
        <taxon>Bacilli</taxon>
        <taxon>Bacillales</taxon>
        <taxon>Bacillaceae</taxon>
        <taxon>Caldibacillus</taxon>
    </lineage>
</organism>
<keyword evidence="3 6" id="KW-0346">Stress response</keyword>
<comment type="function">
    <text evidence="5 6">Negative regulator of class I heat shock genes (grpE-dnaK-dnaJ and groELS operons). Prevents heat-shock induction of these operons.</text>
</comment>
<dbReference type="InterPro" id="IPR029016">
    <property type="entry name" value="GAF-like_dom_sf"/>
</dbReference>
<dbReference type="InterPro" id="IPR002571">
    <property type="entry name" value="HrcA"/>
</dbReference>
<gene>
    <name evidence="6" type="primary">hrcA</name>
    <name evidence="8" type="ORF">B4167_0964</name>
</gene>
<evidence type="ECO:0000313" key="8">
    <source>
        <dbReference type="EMBL" id="KIO70272.1"/>
    </source>
</evidence>
<dbReference type="PANTHER" id="PTHR34824:SF1">
    <property type="entry name" value="HEAT-INDUCIBLE TRANSCRIPTION REPRESSOR HRCA"/>
    <property type="match status" value="1"/>
</dbReference>
<name>A0A0D0FZC3_9BACI</name>
<proteinExistence type="inferred from homology"/>
<reference evidence="8 9" key="1">
    <citation type="submission" date="2015-01" db="EMBL/GenBank/DDBJ databases">
        <title>Draft Genome Sequences of Four Bacillus thermoamylovorans Strains, Isolated From Food Products.</title>
        <authorList>
            <person name="Krawcyk A.O."/>
            <person name="Berendsen E.M."/>
            <person name="Eijlander R.T."/>
            <person name="de Jong A."/>
            <person name="Wells-Bennik M."/>
            <person name="Kuipers O.P."/>
        </authorList>
    </citation>
    <scope>NUCLEOTIDE SEQUENCE [LARGE SCALE GENOMIC DNA]</scope>
    <source>
        <strain evidence="8 9">B4167</strain>
    </source>
</reference>
<dbReference type="OrthoDB" id="9783139at2"/>
<dbReference type="RefSeq" id="WP_041846238.1">
    <property type="nucleotide sequence ID" value="NZ_JXLR01000097.1"/>
</dbReference>
<evidence type="ECO:0000256" key="4">
    <source>
        <dbReference type="ARBA" id="ARBA00023163"/>
    </source>
</evidence>
<dbReference type="SUPFAM" id="SSF46785">
    <property type="entry name" value="Winged helix' DNA-binding domain"/>
    <property type="match status" value="1"/>
</dbReference>
<dbReference type="NCBIfam" id="TIGR00331">
    <property type="entry name" value="hrcA"/>
    <property type="match status" value="1"/>
</dbReference>
<evidence type="ECO:0000256" key="1">
    <source>
        <dbReference type="ARBA" id="ARBA00022491"/>
    </source>
</evidence>
<keyword evidence="4 6" id="KW-0804">Transcription</keyword>
<dbReference type="Gene3D" id="1.10.10.10">
    <property type="entry name" value="Winged helix-like DNA-binding domain superfamily/Winged helix DNA-binding domain"/>
    <property type="match status" value="1"/>
</dbReference>
<accession>A0A0D0FZC3</accession>
<dbReference type="GO" id="GO:0045892">
    <property type="term" value="P:negative regulation of DNA-templated transcription"/>
    <property type="evidence" value="ECO:0007669"/>
    <property type="project" value="UniProtKB-UniRule"/>
</dbReference>
<dbReference type="InterPro" id="IPR021153">
    <property type="entry name" value="HrcA_C"/>
</dbReference>
<dbReference type="HAMAP" id="MF_00081">
    <property type="entry name" value="HrcA"/>
    <property type="match status" value="1"/>
</dbReference>
<evidence type="ECO:0000256" key="6">
    <source>
        <dbReference type="HAMAP-Rule" id="MF_00081"/>
    </source>
</evidence>
<dbReference type="Gene3D" id="3.30.450.40">
    <property type="match status" value="1"/>
</dbReference>
<protein>
    <recommendedName>
        <fullName evidence="6">Heat-inducible transcription repressor HrcA</fullName>
    </recommendedName>
</protein>
<dbReference type="GO" id="GO:0003677">
    <property type="term" value="F:DNA binding"/>
    <property type="evidence" value="ECO:0007669"/>
    <property type="project" value="InterPro"/>
</dbReference>
<dbReference type="PANTHER" id="PTHR34824">
    <property type="entry name" value="HEAT-INDUCIBLE TRANSCRIPTION REPRESSOR HRCA"/>
    <property type="match status" value="1"/>
</dbReference>
<dbReference type="InterPro" id="IPR023120">
    <property type="entry name" value="WHTH_transcript_rep_HrcA_IDD"/>
</dbReference>
<dbReference type="SUPFAM" id="SSF55781">
    <property type="entry name" value="GAF domain-like"/>
    <property type="match status" value="1"/>
</dbReference>
<dbReference type="EMBL" id="JXLU01000147">
    <property type="protein sequence ID" value="KIO70272.1"/>
    <property type="molecule type" value="Genomic_DNA"/>
</dbReference>
<comment type="caution">
    <text evidence="8">The sequence shown here is derived from an EMBL/GenBank/DDBJ whole genome shotgun (WGS) entry which is preliminary data.</text>
</comment>
<evidence type="ECO:0000259" key="7">
    <source>
        <dbReference type="Pfam" id="PF01628"/>
    </source>
</evidence>
<dbReference type="Pfam" id="PF01628">
    <property type="entry name" value="HrcA"/>
    <property type="match status" value="1"/>
</dbReference>
<dbReference type="Gene3D" id="3.30.390.60">
    <property type="entry name" value="Heat-inducible transcription repressor hrca homolog, domain 3"/>
    <property type="match status" value="1"/>
</dbReference>
<keyword evidence="1 6" id="KW-0678">Repressor</keyword>
<dbReference type="InterPro" id="IPR036390">
    <property type="entry name" value="WH_DNA-bd_sf"/>
</dbReference>
<sequence length="342" mass="38688">MLTERQLLILQIIIDDFIRSAHPVGSRSLAKKKGISFSSATIRNEMADLEELGFIEKTHTSSGRVPSEKGYRFYVDHLLSPEKVSHIEIKRINDLFTEKIYEMEKVIQNAAKVLSELTEYTAIVLGPTVEDNKLNRFQIIPLNTETAIAVIVTNKGHLEHKLFSLPKSVNSSDLEKTVNILNERLVGMPILELQSKLINEVVTLIKENVHNYEAMLRSLLDVLSVPSNEKLYYGGKTNMLKQPEFQDIEKIQGIMSLMEEENDFYQILKQTPFGIHVKIGSENKIPVMDDCSLITATYSIGEEQVGTIGILGPKRMHYSKVISLLNLLSNNLTVTLTKLYDL</sequence>
<comment type="similarity">
    <text evidence="6">Belongs to the HrcA family.</text>
</comment>